<proteinExistence type="predicted"/>
<evidence type="ECO:0000313" key="2">
    <source>
        <dbReference type="Proteomes" id="UP000783253"/>
    </source>
</evidence>
<dbReference type="Proteomes" id="UP000783253">
    <property type="component" value="Unassembled WGS sequence"/>
</dbReference>
<comment type="caution">
    <text evidence="1">The sequence shown here is derived from an EMBL/GenBank/DDBJ whole genome shotgun (WGS) entry which is preliminary data.</text>
</comment>
<reference evidence="1 2" key="1">
    <citation type="submission" date="2021-08" db="EMBL/GenBank/DDBJ databases">
        <title>Comparative Genomics Analysis of the Genus Qipengyuania Reveals Extensive Genetic Diversity and Metabolic Versatility, Including the Description of Fifteen Novel Species.</title>
        <authorList>
            <person name="Liu Y."/>
        </authorList>
    </citation>
    <scope>NUCLEOTIDE SEQUENCE [LARGE SCALE GENOMIC DNA]</scope>
    <source>
        <strain evidence="1 2">1NDH17</strain>
    </source>
</reference>
<protein>
    <submittedName>
        <fullName evidence="1">Uncharacterized protein</fullName>
    </submittedName>
</protein>
<keyword evidence="2" id="KW-1185">Reference proteome</keyword>
<gene>
    <name evidence="1" type="ORF">K3152_13490</name>
</gene>
<dbReference type="EMBL" id="JAIGNK010000005">
    <property type="protein sequence ID" value="MBX7459261.1"/>
    <property type="molecule type" value="Genomic_DNA"/>
</dbReference>
<sequence length="104" mass="10969">MLSAPKHLRDAGSAFYTSVADEYAITDAAGLALLSRAAECVDRMTAAQSAIAEHGELVPDRYGGVKLNPACNLEKDARSGFLAAVRALNLDLEPLRDGPGRPSE</sequence>
<accession>A0ABS7J0A7</accession>
<dbReference type="RefSeq" id="WP_221574657.1">
    <property type="nucleotide sequence ID" value="NZ_JAIGNK010000005.1"/>
</dbReference>
<name>A0ABS7J0A7_9SPHN</name>
<evidence type="ECO:0000313" key="1">
    <source>
        <dbReference type="EMBL" id="MBX7459261.1"/>
    </source>
</evidence>
<organism evidence="1 2">
    <name type="scientific">Qipengyuania polymorpha</name>
    <dbReference type="NCBI Taxonomy" id="2867234"/>
    <lineage>
        <taxon>Bacteria</taxon>
        <taxon>Pseudomonadati</taxon>
        <taxon>Pseudomonadota</taxon>
        <taxon>Alphaproteobacteria</taxon>
        <taxon>Sphingomonadales</taxon>
        <taxon>Erythrobacteraceae</taxon>
        <taxon>Qipengyuania</taxon>
    </lineage>
</organism>